<evidence type="ECO:0000313" key="1">
    <source>
        <dbReference type="EMBL" id="KAJ7520119.1"/>
    </source>
</evidence>
<comment type="caution">
    <text evidence="1">The sequence shown here is derived from an EMBL/GenBank/DDBJ whole genome shotgun (WGS) entry which is preliminary data.</text>
</comment>
<sequence>MILRAVKGLRKLLKCCQSDGSMRDDSESCKRIKKTSEVLPKGCLTASCYLESGSQKWILHEGSADRKRLRQSSFSIFLLVLHELLSALYCYGFELKGACGSRFNCATFTSFPMRVCD</sequence>
<gene>
    <name evidence="1" type="ORF">O6H91_20G067200</name>
</gene>
<name>A0ACC2ASY5_DIPCM</name>
<dbReference type="EMBL" id="CM055111">
    <property type="protein sequence ID" value="KAJ7520119.1"/>
    <property type="molecule type" value="Genomic_DNA"/>
</dbReference>
<evidence type="ECO:0000313" key="2">
    <source>
        <dbReference type="Proteomes" id="UP001162992"/>
    </source>
</evidence>
<proteinExistence type="predicted"/>
<accession>A0ACC2ASY5</accession>
<organism evidence="1 2">
    <name type="scientific">Diphasiastrum complanatum</name>
    <name type="common">Issler's clubmoss</name>
    <name type="synonym">Lycopodium complanatum</name>
    <dbReference type="NCBI Taxonomy" id="34168"/>
    <lineage>
        <taxon>Eukaryota</taxon>
        <taxon>Viridiplantae</taxon>
        <taxon>Streptophyta</taxon>
        <taxon>Embryophyta</taxon>
        <taxon>Tracheophyta</taxon>
        <taxon>Lycopodiopsida</taxon>
        <taxon>Lycopodiales</taxon>
        <taxon>Lycopodiaceae</taxon>
        <taxon>Lycopodioideae</taxon>
        <taxon>Diphasiastrum</taxon>
    </lineage>
</organism>
<dbReference type="Proteomes" id="UP001162992">
    <property type="component" value="Chromosome 20"/>
</dbReference>
<reference evidence="2" key="1">
    <citation type="journal article" date="2024" name="Proc. Natl. Acad. Sci. U.S.A.">
        <title>Extraordinary preservation of gene collinearity over three hundred million years revealed in homosporous lycophytes.</title>
        <authorList>
            <person name="Li C."/>
            <person name="Wickell D."/>
            <person name="Kuo L.Y."/>
            <person name="Chen X."/>
            <person name="Nie B."/>
            <person name="Liao X."/>
            <person name="Peng D."/>
            <person name="Ji J."/>
            <person name="Jenkins J."/>
            <person name="Williams M."/>
            <person name="Shu S."/>
            <person name="Plott C."/>
            <person name="Barry K."/>
            <person name="Rajasekar S."/>
            <person name="Grimwood J."/>
            <person name="Han X."/>
            <person name="Sun S."/>
            <person name="Hou Z."/>
            <person name="He W."/>
            <person name="Dai G."/>
            <person name="Sun C."/>
            <person name="Schmutz J."/>
            <person name="Leebens-Mack J.H."/>
            <person name="Li F.W."/>
            <person name="Wang L."/>
        </authorList>
    </citation>
    <scope>NUCLEOTIDE SEQUENCE [LARGE SCALE GENOMIC DNA]</scope>
    <source>
        <strain evidence="2">cv. PW_Plant_1</strain>
    </source>
</reference>
<protein>
    <submittedName>
        <fullName evidence="1">Uncharacterized protein</fullName>
    </submittedName>
</protein>
<keyword evidence="2" id="KW-1185">Reference proteome</keyword>